<dbReference type="Proteomes" id="UP000515511">
    <property type="component" value="Chromosome"/>
</dbReference>
<evidence type="ECO:0000313" key="2">
    <source>
        <dbReference type="Proteomes" id="UP000515511"/>
    </source>
</evidence>
<evidence type="ECO:0000313" key="1">
    <source>
        <dbReference type="EMBL" id="QNE35880.1"/>
    </source>
</evidence>
<dbReference type="EMBL" id="CP043641">
    <property type="protein sequence ID" value="QNE35880.1"/>
    <property type="molecule type" value="Genomic_DNA"/>
</dbReference>
<reference evidence="2" key="1">
    <citation type="submission" date="2019-09" db="EMBL/GenBank/DDBJ databases">
        <title>Antimicrobial potential of Antarctic Bacteria.</title>
        <authorList>
            <person name="Benaud N."/>
            <person name="Edwards R.J."/>
            <person name="Ferrari B.C."/>
        </authorList>
    </citation>
    <scope>NUCLEOTIDE SEQUENCE [LARGE SCALE GENOMIC DNA]</scope>
    <source>
        <strain evidence="2">INR9</strain>
    </source>
</reference>
<protein>
    <submittedName>
        <fullName evidence="1">Uncharacterized protein</fullName>
    </submittedName>
</protein>
<proteinExistence type="predicted"/>
<dbReference type="AlphaFoldDB" id="A0A7G6YBL5"/>
<name>A0A7G6YBL5_9MICO</name>
<sequence length="102" mass="11112">MDAIDVYATTGHLLRIGDMFPEFTFGPPNENCQASLIPGLSAILAALAASCDEPQLWALWLSGQLLKHGGWCAVDALLTGETVLVLERARNEDWSWTVDDLP</sequence>
<accession>A0A7G6YBL5</accession>
<dbReference type="RefSeq" id="WP_185275348.1">
    <property type="nucleotide sequence ID" value="NZ_CP043641.1"/>
</dbReference>
<gene>
    <name evidence="1" type="ORF">F1C12_12580</name>
</gene>
<organism evidence="1 2">
    <name type="scientific">Leifsonia shinshuensis</name>
    <dbReference type="NCBI Taxonomy" id="150026"/>
    <lineage>
        <taxon>Bacteria</taxon>
        <taxon>Bacillati</taxon>
        <taxon>Actinomycetota</taxon>
        <taxon>Actinomycetes</taxon>
        <taxon>Micrococcales</taxon>
        <taxon>Microbacteriaceae</taxon>
        <taxon>Leifsonia</taxon>
    </lineage>
</organism>
<dbReference type="KEGG" id="lse:F1C12_12580"/>